<accession>A0ACB9XJN2</accession>
<proteinExistence type="predicted"/>
<protein>
    <submittedName>
        <fullName evidence="1">Uncharacterized protein</fullName>
    </submittedName>
</protein>
<dbReference type="Proteomes" id="UP001057452">
    <property type="component" value="Chromosome 5"/>
</dbReference>
<comment type="caution">
    <text evidence="1">The sequence shown here is derived from an EMBL/GenBank/DDBJ whole genome shotgun (WGS) entry which is preliminary data.</text>
</comment>
<gene>
    <name evidence="1" type="ORF">KUCAC02_030292</name>
</gene>
<reference evidence="1" key="1">
    <citation type="submission" date="2022-05" db="EMBL/GenBank/DDBJ databases">
        <title>Chromosome-level genome of Chaenocephalus aceratus.</title>
        <authorList>
            <person name="Park H."/>
        </authorList>
    </citation>
    <scope>NUCLEOTIDE SEQUENCE</scope>
    <source>
        <strain evidence="1">KU_202001</strain>
    </source>
</reference>
<organism evidence="1 2">
    <name type="scientific">Chaenocephalus aceratus</name>
    <name type="common">Blackfin icefish</name>
    <name type="synonym">Chaenichthys aceratus</name>
    <dbReference type="NCBI Taxonomy" id="36190"/>
    <lineage>
        <taxon>Eukaryota</taxon>
        <taxon>Metazoa</taxon>
        <taxon>Chordata</taxon>
        <taxon>Craniata</taxon>
        <taxon>Vertebrata</taxon>
        <taxon>Euteleostomi</taxon>
        <taxon>Actinopterygii</taxon>
        <taxon>Neopterygii</taxon>
        <taxon>Teleostei</taxon>
        <taxon>Neoteleostei</taxon>
        <taxon>Acanthomorphata</taxon>
        <taxon>Eupercaria</taxon>
        <taxon>Perciformes</taxon>
        <taxon>Notothenioidei</taxon>
        <taxon>Channichthyidae</taxon>
        <taxon>Chaenocephalus</taxon>
    </lineage>
</organism>
<keyword evidence="2" id="KW-1185">Reference proteome</keyword>
<evidence type="ECO:0000313" key="1">
    <source>
        <dbReference type="EMBL" id="KAI4826862.1"/>
    </source>
</evidence>
<sequence length="519" mass="59614">MREEFEIKRAQELEENRRKEEERERERQIRLKELQEKEEEMERMRQIQLERQREDERREEERKGQMEKERAVELERKLREEYERKREQDREEKLQMEGERKRQERESVADRAETNVINFDSEDVPPKPLLSPTKREAEVVYDDFSVRPPDMHVVYDDFSVKPKRWGSKPKADTRPPSKSWADYSGNRQEVVDWLAPLEVSPVENRVREQVERTILPEPTIALESPEKEEEEEQSPEEEELISLEMEEEEDELKAPVNSYSPTGEDTDALIDSEPEQQNEACEQTSDIDSPEPVPDEEPEEPSEDPDTTDFSRVPEQAPFPESSTPLLDTSAQRSKAVLGKRRSRSRPPRSMRGGFSPKESQDWRAQDTIDEKKAPSKQRDSDSEEEQPKPKIANSPTPSQRVPMFTGLNPASLIAQLKRRTCGGGTRGGEEKEENKGREEKESRNEEAAPSPSKPSRSPRPAARSPRPAARSPRQAAHLPGAARVLPPIGGGGGGSVSSPAWLKELQSKKRLSHHDSEA</sequence>
<name>A0ACB9XJN2_CHAAC</name>
<evidence type="ECO:0000313" key="2">
    <source>
        <dbReference type="Proteomes" id="UP001057452"/>
    </source>
</evidence>
<dbReference type="EMBL" id="CM043789">
    <property type="protein sequence ID" value="KAI4826862.1"/>
    <property type="molecule type" value="Genomic_DNA"/>
</dbReference>